<protein>
    <submittedName>
        <fullName evidence="1">Uncharacterized protein</fullName>
    </submittedName>
</protein>
<proteinExistence type="predicted"/>
<dbReference type="AlphaFoldDB" id="K1SUY4"/>
<evidence type="ECO:0000313" key="1">
    <source>
        <dbReference type="EMBL" id="EKC61463.1"/>
    </source>
</evidence>
<sequence>NEIEREVVQLFAQDVPDTPEVIGIGSSRVLQFTRELVGTDSFFNMGVTGADVRDNMTSYYKMVCYGKVPKVLIWSVDPWVLYGDEAAFDKRADVELYNEFLTKVLGVETDYEEEDRVALWKALVEPAYFQGNVDYYLKNRGQSVVTDDNGNPIDFNPVDGDPYEQPTTIKRSDGSVLYDPEFRDANPDQVRALAAEACPTFNSVHMEGFDSLSPKQEEAFDKFIQYARNQGTTVILALSPWHPYLYDFLLTETDQHQGFLKPKTGSASMR</sequence>
<feature type="non-terminal residue" evidence="1">
    <location>
        <position position="270"/>
    </location>
</feature>
<dbReference type="EMBL" id="AJWY01008348">
    <property type="protein sequence ID" value="EKC61463.1"/>
    <property type="molecule type" value="Genomic_DNA"/>
</dbReference>
<gene>
    <name evidence="1" type="ORF">LEA_12344</name>
</gene>
<name>K1SUY4_9ZZZZ</name>
<organism evidence="1">
    <name type="scientific">human gut metagenome</name>
    <dbReference type="NCBI Taxonomy" id="408170"/>
    <lineage>
        <taxon>unclassified sequences</taxon>
        <taxon>metagenomes</taxon>
        <taxon>organismal metagenomes</taxon>
    </lineage>
</organism>
<comment type="caution">
    <text evidence="1">The sequence shown here is derived from an EMBL/GenBank/DDBJ whole genome shotgun (WGS) entry which is preliminary data.</text>
</comment>
<accession>K1SUY4</accession>
<reference evidence="1" key="1">
    <citation type="journal article" date="2013" name="Environ. Microbiol.">
        <title>Microbiota from the distal guts of lean and obese adolescents exhibit partial functional redundancy besides clear differences in community structure.</title>
        <authorList>
            <person name="Ferrer M."/>
            <person name="Ruiz A."/>
            <person name="Lanza F."/>
            <person name="Haange S.B."/>
            <person name="Oberbach A."/>
            <person name="Till H."/>
            <person name="Bargiela R."/>
            <person name="Campoy C."/>
            <person name="Segura M.T."/>
            <person name="Richter M."/>
            <person name="von Bergen M."/>
            <person name="Seifert J."/>
            <person name="Suarez A."/>
        </authorList>
    </citation>
    <scope>NUCLEOTIDE SEQUENCE</scope>
</reference>
<feature type="non-terminal residue" evidence="1">
    <location>
        <position position="1"/>
    </location>
</feature>